<organism evidence="2 3">
    <name type="scientific">Aliidiomarina sanyensis</name>
    <dbReference type="NCBI Taxonomy" id="1249555"/>
    <lineage>
        <taxon>Bacteria</taxon>
        <taxon>Pseudomonadati</taxon>
        <taxon>Pseudomonadota</taxon>
        <taxon>Gammaproteobacteria</taxon>
        <taxon>Alteromonadales</taxon>
        <taxon>Idiomarinaceae</taxon>
        <taxon>Aliidiomarina</taxon>
    </lineage>
</organism>
<dbReference type="OrthoDB" id="9974859at2"/>
<dbReference type="RefSeq" id="WP_126777079.1">
    <property type="nucleotide sequence ID" value="NZ_PIPM01000007.1"/>
</dbReference>
<keyword evidence="3" id="KW-1185">Reference proteome</keyword>
<keyword evidence="1" id="KW-0812">Transmembrane</keyword>
<sequence length="154" mass="17458">MSINFLADFPTRWGHRIQRARFEVGLGCVLFIFCTAALWFQMPRALSASEQTELSKLTALHAQPKPPAHGLDPIYALLNWQVSHPFLSSQITSIEMSSTQLKLTATLNSANEFTQLINAFALDQWQIHSQTLEHQDNQIWLAEFKLQPPQNGPD</sequence>
<keyword evidence="1" id="KW-1133">Transmembrane helix</keyword>
<gene>
    <name evidence="2" type="ORF">CWE11_07930</name>
</gene>
<dbReference type="Proteomes" id="UP000288405">
    <property type="component" value="Unassembled WGS sequence"/>
</dbReference>
<comment type="caution">
    <text evidence="2">The sequence shown here is derived from an EMBL/GenBank/DDBJ whole genome shotgun (WGS) entry which is preliminary data.</text>
</comment>
<evidence type="ECO:0000256" key="1">
    <source>
        <dbReference type="SAM" id="Phobius"/>
    </source>
</evidence>
<keyword evidence="1" id="KW-0472">Membrane</keyword>
<reference evidence="2 3" key="1">
    <citation type="journal article" date="2011" name="Front. Microbiol.">
        <title>Genomic signatures of strain selection and enhancement in Bacillus atrophaeus var. globigii, a historical biowarfare simulant.</title>
        <authorList>
            <person name="Gibbons H.S."/>
            <person name="Broomall S.M."/>
            <person name="McNew L.A."/>
            <person name="Daligault H."/>
            <person name="Chapman C."/>
            <person name="Bruce D."/>
            <person name="Karavis M."/>
            <person name="Krepps M."/>
            <person name="McGregor P.A."/>
            <person name="Hong C."/>
            <person name="Park K.H."/>
            <person name="Akmal A."/>
            <person name="Feldman A."/>
            <person name="Lin J.S."/>
            <person name="Chang W.E."/>
            <person name="Higgs B.W."/>
            <person name="Demirev P."/>
            <person name="Lindquist J."/>
            <person name="Liem A."/>
            <person name="Fochler E."/>
            <person name="Read T.D."/>
            <person name="Tapia R."/>
            <person name="Johnson S."/>
            <person name="Bishop-Lilly K.A."/>
            <person name="Detter C."/>
            <person name="Han C."/>
            <person name="Sozhamannan S."/>
            <person name="Rosenzweig C.N."/>
            <person name="Skowronski E.W."/>
        </authorList>
    </citation>
    <scope>NUCLEOTIDE SEQUENCE [LARGE SCALE GENOMIC DNA]</scope>
    <source>
        <strain evidence="2 3">GYP-17</strain>
    </source>
</reference>
<dbReference type="EMBL" id="PIPM01000007">
    <property type="protein sequence ID" value="RUO32695.1"/>
    <property type="molecule type" value="Genomic_DNA"/>
</dbReference>
<feature type="transmembrane region" description="Helical" evidence="1">
    <location>
        <begin position="20"/>
        <end position="40"/>
    </location>
</feature>
<dbReference type="AlphaFoldDB" id="A0A432WG24"/>
<name>A0A432WG24_9GAMM</name>
<evidence type="ECO:0000313" key="3">
    <source>
        <dbReference type="Proteomes" id="UP000288405"/>
    </source>
</evidence>
<proteinExistence type="predicted"/>
<protein>
    <submittedName>
        <fullName evidence="2">Uncharacterized protein</fullName>
    </submittedName>
</protein>
<evidence type="ECO:0000313" key="2">
    <source>
        <dbReference type="EMBL" id="RUO32695.1"/>
    </source>
</evidence>
<accession>A0A432WG24</accession>